<keyword evidence="1" id="KW-0808">Transferase</keyword>
<keyword evidence="1" id="KW-0032">Aminotransferase</keyword>
<dbReference type="InterPro" id="IPR015422">
    <property type="entry name" value="PyrdxlP-dep_Trfase_small"/>
</dbReference>
<reference evidence="1 2" key="1">
    <citation type="submission" date="2018-09" db="EMBL/GenBank/DDBJ databases">
        <authorList>
            <person name="Tagini F."/>
        </authorList>
    </citation>
    <scope>NUCLEOTIDE SEQUENCE [LARGE SCALE GENOMIC DNA]</scope>
    <source>
        <strain evidence="1 2">MK142</strain>
    </source>
</reference>
<dbReference type="EC" id="2.6.1.-" evidence="1"/>
<accession>A0A498QJQ7</accession>
<dbReference type="AlphaFoldDB" id="A0A498QJQ7"/>
<organism evidence="1 2">
    <name type="scientific">Mycobacterium pseudokansasii</name>
    <dbReference type="NCBI Taxonomy" id="2341080"/>
    <lineage>
        <taxon>Bacteria</taxon>
        <taxon>Bacillati</taxon>
        <taxon>Actinomycetota</taxon>
        <taxon>Actinomycetes</taxon>
        <taxon>Mycobacteriales</taxon>
        <taxon>Mycobacteriaceae</taxon>
        <taxon>Mycobacterium</taxon>
    </lineage>
</organism>
<dbReference type="SUPFAM" id="SSF53383">
    <property type="entry name" value="PLP-dependent transferases"/>
    <property type="match status" value="1"/>
</dbReference>
<evidence type="ECO:0000313" key="1">
    <source>
        <dbReference type="EMBL" id="VBA48201.1"/>
    </source>
</evidence>
<dbReference type="EMBL" id="UPHU01000001">
    <property type="protein sequence ID" value="VBA48201.1"/>
    <property type="molecule type" value="Genomic_DNA"/>
</dbReference>
<evidence type="ECO:0000313" key="2">
    <source>
        <dbReference type="Proteomes" id="UP000268285"/>
    </source>
</evidence>
<dbReference type="Proteomes" id="UP000268285">
    <property type="component" value="Unassembled WGS sequence"/>
</dbReference>
<sequence length="84" mass="9265">MRGEGFFFSIELVKDRATKQTFTGEERRSLLSRVSAALFEAGLYCRTDDRGDPVIQLAPPLISGQAEFDTIEATLRGVLGEVGR</sequence>
<dbReference type="GO" id="GO:0008483">
    <property type="term" value="F:transaminase activity"/>
    <property type="evidence" value="ECO:0007669"/>
    <property type="project" value="UniProtKB-KW"/>
</dbReference>
<protein>
    <submittedName>
        <fullName evidence="1">Putative aminotransferase</fullName>
        <ecNumber evidence="1">2.6.1.-</ecNumber>
    </submittedName>
</protein>
<name>A0A498QJQ7_9MYCO</name>
<gene>
    <name evidence="1" type="ORF">LAUMK142_01186</name>
</gene>
<proteinExistence type="predicted"/>
<dbReference type="InterPro" id="IPR015424">
    <property type="entry name" value="PyrdxlP-dep_Trfase"/>
</dbReference>
<dbReference type="Gene3D" id="3.90.1150.10">
    <property type="entry name" value="Aspartate Aminotransferase, domain 1"/>
    <property type="match status" value="1"/>
</dbReference>
<keyword evidence="2" id="KW-1185">Reference proteome</keyword>